<keyword evidence="4" id="KW-1185">Reference proteome</keyword>
<organism evidence="3 4">
    <name type="scientific">Aspergillus mulundensis</name>
    <dbReference type="NCBI Taxonomy" id="1810919"/>
    <lineage>
        <taxon>Eukaryota</taxon>
        <taxon>Fungi</taxon>
        <taxon>Dikarya</taxon>
        <taxon>Ascomycota</taxon>
        <taxon>Pezizomycotina</taxon>
        <taxon>Eurotiomycetes</taxon>
        <taxon>Eurotiomycetidae</taxon>
        <taxon>Eurotiales</taxon>
        <taxon>Aspergillaceae</taxon>
        <taxon>Aspergillus</taxon>
        <taxon>Aspergillus subgen. Nidulantes</taxon>
    </lineage>
</organism>
<evidence type="ECO:0000313" key="4">
    <source>
        <dbReference type="Proteomes" id="UP000256690"/>
    </source>
</evidence>
<comment type="caution">
    <text evidence="3">The sequence shown here is derived from an EMBL/GenBank/DDBJ whole genome shotgun (WGS) entry which is preliminary data.</text>
</comment>
<dbReference type="GeneID" id="38117313"/>
<reference evidence="3 4" key="1">
    <citation type="journal article" date="2018" name="IMA Fungus">
        <title>IMA Genome-F 9: Draft genome sequence of Annulohypoxylon stygium, Aspergillus mulundensis, Berkeleyomyces basicola (syn. Thielaviopsis basicola), Ceratocystis smalleyi, two Cercospora beticola strains, Coleophoma cylindrospora, Fusarium fracticaudum, Phialophora cf. hyalina, and Morchella septimelata.</title>
        <authorList>
            <person name="Wingfield B.D."/>
            <person name="Bills G.F."/>
            <person name="Dong Y."/>
            <person name="Huang W."/>
            <person name="Nel W.J."/>
            <person name="Swalarsk-Parry B.S."/>
            <person name="Vaghefi N."/>
            <person name="Wilken P.M."/>
            <person name="An Z."/>
            <person name="de Beer Z.W."/>
            <person name="De Vos L."/>
            <person name="Chen L."/>
            <person name="Duong T.A."/>
            <person name="Gao Y."/>
            <person name="Hammerbacher A."/>
            <person name="Kikkert J.R."/>
            <person name="Li Y."/>
            <person name="Li H."/>
            <person name="Li K."/>
            <person name="Li Q."/>
            <person name="Liu X."/>
            <person name="Ma X."/>
            <person name="Naidoo K."/>
            <person name="Pethybridge S.J."/>
            <person name="Sun J."/>
            <person name="Steenkamp E.T."/>
            <person name="van der Nest M.A."/>
            <person name="van Wyk S."/>
            <person name="Wingfield M.J."/>
            <person name="Xiong C."/>
            <person name="Yue Q."/>
            <person name="Zhang X."/>
        </authorList>
    </citation>
    <scope>NUCLEOTIDE SEQUENCE [LARGE SCALE GENOMIC DNA]</scope>
    <source>
        <strain evidence="3 4">DSM 5745</strain>
    </source>
</reference>
<dbReference type="InterPro" id="IPR013126">
    <property type="entry name" value="Hsp_70_fam"/>
</dbReference>
<dbReference type="Pfam" id="PF00012">
    <property type="entry name" value="HSP70"/>
    <property type="match status" value="1"/>
</dbReference>
<dbReference type="PANTHER" id="PTHR14187">
    <property type="entry name" value="ALPHA KINASE/ELONGATION FACTOR 2 KINASE"/>
    <property type="match status" value="1"/>
</dbReference>
<dbReference type="InterPro" id="IPR043129">
    <property type="entry name" value="ATPase_NBD"/>
</dbReference>
<evidence type="ECO:0008006" key="5">
    <source>
        <dbReference type="Google" id="ProtNLM"/>
    </source>
</evidence>
<dbReference type="RefSeq" id="XP_026602049.1">
    <property type="nucleotide sequence ID" value="XM_026748959.1"/>
</dbReference>
<dbReference type="OrthoDB" id="2963168at2759"/>
<evidence type="ECO:0000313" key="3">
    <source>
        <dbReference type="EMBL" id="RDW74281.1"/>
    </source>
</evidence>
<accession>A0A3D8RKC8</accession>
<dbReference type="CDD" id="cd10170">
    <property type="entry name" value="ASKHA_NBD_HSP70"/>
    <property type="match status" value="1"/>
</dbReference>
<dbReference type="SUPFAM" id="SSF53067">
    <property type="entry name" value="Actin-like ATPase domain"/>
    <property type="match status" value="2"/>
</dbReference>
<name>A0A3D8RKC8_9EURO</name>
<dbReference type="GO" id="GO:0140662">
    <property type="term" value="F:ATP-dependent protein folding chaperone"/>
    <property type="evidence" value="ECO:0007669"/>
    <property type="project" value="InterPro"/>
</dbReference>
<dbReference type="EMBL" id="PVWQ01000008">
    <property type="protein sequence ID" value="RDW74281.1"/>
    <property type="molecule type" value="Genomic_DNA"/>
</dbReference>
<dbReference type="Gene3D" id="3.90.640.10">
    <property type="entry name" value="Actin, Chain A, domain 4"/>
    <property type="match status" value="1"/>
</dbReference>
<dbReference type="AlphaFoldDB" id="A0A3D8RKC8"/>
<dbReference type="GO" id="GO:0005524">
    <property type="term" value="F:ATP binding"/>
    <property type="evidence" value="ECO:0007669"/>
    <property type="project" value="UniProtKB-KW"/>
</dbReference>
<gene>
    <name evidence="3" type="ORF">DSM5745_06943</name>
</gene>
<proteinExistence type="predicted"/>
<dbReference type="PANTHER" id="PTHR14187:SF81">
    <property type="entry name" value="HSP70 FAMILY PROTEIN (AFU_ORTHOLOGUE AFUA_4G14040)"/>
    <property type="match status" value="1"/>
</dbReference>
<evidence type="ECO:0000256" key="1">
    <source>
        <dbReference type="ARBA" id="ARBA00022741"/>
    </source>
</evidence>
<protein>
    <recommendedName>
        <fullName evidence="5">Actin-like ATPase domain-containing protein</fullName>
    </recommendedName>
</protein>
<evidence type="ECO:0000256" key="2">
    <source>
        <dbReference type="ARBA" id="ARBA00022840"/>
    </source>
</evidence>
<keyword evidence="2" id="KW-0067">ATP-binding</keyword>
<dbReference type="STRING" id="1810919.A0A3D8RKC8"/>
<dbReference type="Gene3D" id="3.30.420.40">
    <property type="match status" value="2"/>
</dbReference>
<sequence length="591" mass="66223">MADRIEKIIVGVDYGTTFTGASFVSTQARGIDDIVLIHSWPGEAKHHEVVLKTPSRIAYDGAGNRRWGFQVKPGMNSYSWTKLLLDTGSRLTNYDADLEGATALGMFRLPEDKDAVEVAGDFLSGVYRHILRCIAQQRTEEALSITPLEFWFTVPAIWSDEAKHATLEAARCAGFGSRRGRVQDTICLIPEPEAAAIAVLRRATADGLGFLVKPDDGVLICDCGGGTVDITTYLVKEVWPTLKFEELCTGIGAKCGSTAIDRKFYNLMGRLFGKAFTDFPRSKTAPGSEFMNKFEVIKRDFGYDSENTTHELSLNIKPVAPDPAYFNADENVVVISDEDLRGFFDPVIEKILALVHQQINAANRQAGRDAINRIILVGGFGNSEYLRTAFRNSFDPAGNIAVTVPNNAQAAIVQGAALRGLEGLQALNRRCRRHYGFESIRPFRKGFDDEQNAFIHRYYGTKYVGGHMTWVVGKGQILGDNFTSDHRRYRTLDEDDDMSYFKTIYSCDSDIAPSRRDHDDVRKVGKVHIDLEDVDITQFPWNDYMGERVYHVKYDWKMIFGAREGVLKFEAYVDGQAVGKTSIDFNKEPRW</sequence>
<keyword evidence="1" id="KW-0547">Nucleotide-binding</keyword>
<dbReference type="Proteomes" id="UP000256690">
    <property type="component" value="Unassembled WGS sequence"/>
</dbReference>